<dbReference type="CDD" id="cd08459">
    <property type="entry name" value="PBP2_DntR_NahR_LinR_like"/>
    <property type="match status" value="1"/>
</dbReference>
<feature type="domain" description="HTH lysR-type" evidence="5">
    <location>
        <begin position="4"/>
        <end position="61"/>
    </location>
</feature>
<dbReference type="Gene3D" id="3.40.190.10">
    <property type="entry name" value="Periplasmic binding protein-like II"/>
    <property type="match status" value="2"/>
</dbReference>
<dbReference type="PANTHER" id="PTHR30118">
    <property type="entry name" value="HTH-TYPE TRANSCRIPTIONAL REGULATOR LEUO-RELATED"/>
    <property type="match status" value="1"/>
</dbReference>
<dbReference type="AlphaFoldDB" id="A0A2S2FCF9"/>
<dbReference type="OrthoDB" id="8557381at2"/>
<dbReference type="GO" id="GO:0003700">
    <property type="term" value="F:DNA-binding transcription factor activity"/>
    <property type="evidence" value="ECO:0007669"/>
    <property type="project" value="InterPro"/>
</dbReference>
<evidence type="ECO:0000256" key="4">
    <source>
        <dbReference type="ARBA" id="ARBA00023163"/>
    </source>
</evidence>
<evidence type="ECO:0000313" key="6">
    <source>
        <dbReference type="EMBL" id="AWL28653.1"/>
    </source>
</evidence>
<gene>
    <name evidence="6" type="ORF">DJ533_08780</name>
</gene>
<dbReference type="InterPro" id="IPR050389">
    <property type="entry name" value="LysR-type_TF"/>
</dbReference>
<dbReference type="KEGG" id="adv:DJ533_08780"/>
<evidence type="ECO:0000256" key="3">
    <source>
        <dbReference type="ARBA" id="ARBA00023125"/>
    </source>
</evidence>
<accession>A0A2S2FCF9</accession>
<reference evidence="6" key="1">
    <citation type="submission" date="2019-08" db="EMBL/GenBank/DDBJ databases">
        <title>The complete genome of Acinetobacter defluvii strain WCHAD010030.</title>
        <authorList>
            <person name="Hu Y."/>
            <person name="Qin J."/>
            <person name="Feng Y."/>
            <person name="Zong Z."/>
        </authorList>
    </citation>
    <scope>NUCLEOTIDE SEQUENCE</scope>
    <source>
        <strain evidence="6">WCHA30</strain>
    </source>
</reference>
<proteinExistence type="inferred from homology"/>
<protein>
    <submittedName>
        <fullName evidence="6">LysR family transcriptional regulator</fullName>
    </submittedName>
</protein>
<dbReference type="Proteomes" id="UP000245977">
    <property type="component" value="Chromosome"/>
</dbReference>
<dbReference type="PANTHER" id="PTHR30118:SF15">
    <property type="entry name" value="TRANSCRIPTIONAL REGULATORY PROTEIN"/>
    <property type="match status" value="1"/>
</dbReference>
<dbReference type="InterPro" id="IPR005119">
    <property type="entry name" value="LysR_subst-bd"/>
</dbReference>
<keyword evidence="7" id="KW-1185">Reference proteome</keyword>
<organism evidence="6 7">
    <name type="scientific">Acinetobacter defluvii</name>
    <dbReference type="NCBI Taxonomy" id="1871111"/>
    <lineage>
        <taxon>Bacteria</taxon>
        <taxon>Pseudomonadati</taxon>
        <taxon>Pseudomonadota</taxon>
        <taxon>Gammaproteobacteria</taxon>
        <taxon>Moraxellales</taxon>
        <taxon>Moraxellaceae</taxon>
        <taxon>Acinetobacter</taxon>
    </lineage>
</organism>
<keyword evidence="4" id="KW-0804">Transcription</keyword>
<dbReference type="Pfam" id="PF03466">
    <property type="entry name" value="LysR_substrate"/>
    <property type="match status" value="1"/>
</dbReference>
<name>A0A2S2FCF9_9GAMM</name>
<dbReference type="STRING" id="1871111.GCA_001704615_00187"/>
<dbReference type="RefSeq" id="WP_065992155.1">
    <property type="nucleotide sequence ID" value="NZ_CP029397.2"/>
</dbReference>
<sequence length="322" mass="37135">MFELDCKLLSIFYHIYKFKSVSLAADHLEMSQPTVSNILNKIRAHYNDPLFLRIGNEMVPTELSKQLFPLVSEALSKVEIINNFSVNFDQAASQQQFTIAMTDVSHLVLLPKISQYLKQHAPHVKLNVRAITSETSYQMANGEIDLAIGFLPHLENGFYQQKLFEQFYVVIASKDHPRLSEQKITVEQYLSESHIDIDAGVGHYHIANELLNLDLKRHVLMRIPSYLGVGLVVQDTDSIATVPYYLSQVLLSRGNLQILPAPISFPTYSIKQYWHMSCHHKTSHQWLRHMCYEIFSQVNSMPLPSQLLNLKYQDPRKNHKDR</sequence>
<dbReference type="InterPro" id="IPR036390">
    <property type="entry name" value="WH_DNA-bd_sf"/>
</dbReference>
<dbReference type="SUPFAM" id="SSF53850">
    <property type="entry name" value="Periplasmic binding protein-like II"/>
    <property type="match status" value="1"/>
</dbReference>
<dbReference type="EMBL" id="CP029397">
    <property type="protein sequence ID" value="AWL28653.1"/>
    <property type="molecule type" value="Genomic_DNA"/>
</dbReference>
<dbReference type="InterPro" id="IPR000847">
    <property type="entry name" value="LysR_HTH_N"/>
</dbReference>
<evidence type="ECO:0000256" key="2">
    <source>
        <dbReference type="ARBA" id="ARBA00023015"/>
    </source>
</evidence>
<dbReference type="PROSITE" id="PS50931">
    <property type="entry name" value="HTH_LYSR"/>
    <property type="match status" value="1"/>
</dbReference>
<dbReference type="Pfam" id="PF00126">
    <property type="entry name" value="HTH_1"/>
    <property type="match status" value="1"/>
</dbReference>
<keyword evidence="2" id="KW-0805">Transcription regulation</keyword>
<dbReference type="GO" id="GO:0003677">
    <property type="term" value="F:DNA binding"/>
    <property type="evidence" value="ECO:0007669"/>
    <property type="project" value="UniProtKB-KW"/>
</dbReference>
<dbReference type="InterPro" id="IPR036388">
    <property type="entry name" value="WH-like_DNA-bd_sf"/>
</dbReference>
<dbReference type="Gene3D" id="1.10.10.10">
    <property type="entry name" value="Winged helix-like DNA-binding domain superfamily/Winged helix DNA-binding domain"/>
    <property type="match status" value="1"/>
</dbReference>
<comment type="similarity">
    <text evidence="1">Belongs to the LysR transcriptional regulatory family.</text>
</comment>
<keyword evidence="3" id="KW-0238">DNA-binding</keyword>
<evidence type="ECO:0000256" key="1">
    <source>
        <dbReference type="ARBA" id="ARBA00009437"/>
    </source>
</evidence>
<dbReference type="SUPFAM" id="SSF46785">
    <property type="entry name" value="Winged helix' DNA-binding domain"/>
    <property type="match status" value="1"/>
</dbReference>
<evidence type="ECO:0000259" key="5">
    <source>
        <dbReference type="PROSITE" id="PS50931"/>
    </source>
</evidence>
<evidence type="ECO:0000313" key="7">
    <source>
        <dbReference type="Proteomes" id="UP000245977"/>
    </source>
</evidence>